<dbReference type="EMBL" id="JAUSZT010000002">
    <property type="protein sequence ID" value="MDQ0995580.1"/>
    <property type="molecule type" value="Genomic_DNA"/>
</dbReference>
<dbReference type="Pfam" id="PF13827">
    <property type="entry name" value="DUF4189"/>
    <property type="match status" value="2"/>
</dbReference>
<evidence type="ECO:0000256" key="1">
    <source>
        <dbReference type="SAM" id="SignalP"/>
    </source>
</evidence>
<comment type="caution">
    <text evidence="3">The sequence shown here is derived from an EMBL/GenBank/DDBJ whole genome shotgun (WGS) entry which is preliminary data.</text>
</comment>
<dbReference type="InterPro" id="IPR025240">
    <property type="entry name" value="DUF4189"/>
</dbReference>
<proteinExistence type="predicted"/>
<dbReference type="RefSeq" id="WP_307277067.1">
    <property type="nucleotide sequence ID" value="NZ_JAUSZT010000002.1"/>
</dbReference>
<protein>
    <recommendedName>
        <fullName evidence="2">DUF4189 domain-containing protein</fullName>
    </recommendedName>
</protein>
<feature type="domain" description="DUF4189" evidence="2">
    <location>
        <begin position="42"/>
        <end position="91"/>
    </location>
</feature>
<organism evidence="3 4">
    <name type="scientific">Phyllobacterium ifriqiyense</name>
    <dbReference type="NCBI Taxonomy" id="314238"/>
    <lineage>
        <taxon>Bacteria</taxon>
        <taxon>Pseudomonadati</taxon>
        <taxon>Pseudomonadota</taxon>
        <taxon>Alphaproteobacteria</taxon>
        <taxon>Hyphomicrobiales</taxon>
        <taxon>Phyllobacteriaceae</taxon>
        <taxon>Phyllobacterium</taxon>
    </lineage>
</organism>
<keyword evidence="4" id="KW-1185">Reference proteome</keyword>
<feature type="signal peptide" evidence="1">
    <location>
        <begin position="1"/>
        <end position="22"/>
    </location>
</feature>
<keyword evidence="1" id="KW-0732">Signal</keyword>
<dbReference type="Proteomes" id="UP001237780">
    <property type="component" value="Unassembled WGS sequence"/>
</dbReference>
<name>A0ABU0S492_9HYPH</name>
<feature type="chain" id="PRO_5045999328" description="DUF4189 domain-containing protein" evidence="1">
    <location>
        <begin position="23"/>
        <end position="156"/>
    </location>
</feature>
<evidence type="ECO:0000313" key="4">
    <source>
        <dbReference type="Proteomes" id="UP001237780"/>
    </source>
</evidence>
<evidence type="ECO:0000313" key="3">
    <source>
        <dbReference type="EMBL" id="MDQ0995580.1"/>
    </source>
</evidence>
<accession>A0ABU0S492</accession>
<feature type="domain" description="DUF4189" evidence="2">
    <location>
        <begin position="104"/>
        <end position="155"/>
    </location>
</feature>
<gene>
    <name evidence="3" type="ORF">QFZ34_000757</name>
</gene>
<reference evidence="3 4" key="1">
    <citation type="submission" date="2023-07" db="EMBL/GenBank/DDBJ databases">
        <title>Comparative genomics of wheat-associated soil bacteria to identify genetic determinants of phenazine resistance.</title>
        <authorList>
            <person name="Mouncey N."/>
        </authorList>
    </citation>
    <scope>NUCLEOTIDE SEQUENCE [LARGE SCALE GENOMIC DNA]</scope>
    <source>
        <strain evidence="3 4">W4I11</strain>
    </source>
</reference>
<evidence type="ECO:0000259" key="2">
    <source>
        <dbReference type="Pfam" id="PF13827"/>
    </source>
</evidence>
<sequence>MRFRFAIGVMGALLLSTTHLVAADLTATEVPVPADVEERGIWAAVAYSAVDGIHGFFWGADKRQEATDLAMKHCENDGGKNCEVVEVFRNHRHWDDDDNTGFPYKHCGALAVAKEKKLTTVWGASSAVTRDEAEDAATRICEAGGATCKIREWVCT</sequence>